<evidence type="ECO:0000256" key="1">
    <source>
        <dbReference type="SAM" id="Phobius"/>
    </source>
</evidence>
<proteinExistence type="predicted"/>
<keyword evidence="1" id="KW-0472">Membrane</keyword>
<dbReference type="AlphaFoldDB" id="A0A1M6I6E2"/>
<reference evidence="3" key="1">
    <citation type="submission" date="2016-11" db="EMBL/GenBank/DDBJ databases">
        <authorList>
            <person name="Varghese N."/>
            <person name="Submissions S."/>
        </authorList>
    </citation>
    <scope>NUCLEOTIDE SEQUENCE [LARGE SCALE GENOMIC DNA]</scope>
    <source>
        <strain evidence="3">DSM 22623</strain>
    </source>
</reference>
<keyword evidence="3" id="KW-1185">Reference proteome</keyword>
<feature type="transmembrane region" description="Helical" evidence="1">
    <location>
        <begin position="20"/>
        <end position="40"/>
    </location>
</feature>
<accession>A0A1M6I6E2</accession>
<protein>
    <recommendedName>
        <fullName evidence="4">Bacteroides conjugative transposon TraK protein</fullName>
    </recommendedName>
</protein>
<dbReference type="OrthoDB" id="1039148at2"/>
<keyword evidence="1" id="KW-0812">Transmembrane</keyword>
<keyword evidence="1" id="KW-1133">Transmembrane helix</keyword>
<dbReference type="EMBL" id="FQYP01000007">
    <property type="protein sequence ID" value="SHJ30019.1"/>
    <property type="molecule type" value="Genomic_DNA"/>
</dbReference>
<gene>
    <name evidence="2" type="ORF">SAMN04488508_107146</name>
</gene>
<organism evidence="2 3">
    <name type="scientific">Aquimarina spongiae</name>
    <dbReference type="NCBI Taxonomy" id="570521"/>
    <lineage>
        <taxon>Bacteria</taxon>
        <taxon>Pseudomonadati</taxon>
        <taxon>Bacteroidota</taxon>
        <taxon>Flavobacteriia</taxon>
        <taxon>Flavobacteriales</taxon>
        <taxon>Flavobacteriaceae</taxon>
        <taxon>Aquimarina</taxon>
    </lineage>
</organism>
<name>A0A1M6I6E2_9FLAO</name>
<dbReference type="STRING" id="570521.SAMN04488508_107146"/>
<evidence type="ECO:0000313" key="3">
    <source>
        <dbReference type="Proteomes" id="UP000184432"/>
    </source>
</evidence>
<evidence type="ECO:0000313" key="2">
    <source>
        <dbReference type="EMBL" id="SHJ30019.1"/>
    </source>
</evidence>
<dbReference type="Proteomes" id="UP000184432">
    <property type="component" value="Unassembled WGS sequence"/>
</dbReference>
<sequence length="208" mass="23706">MDLKSLKDIPASFALAKKSLLFGLIISTLVSLGSLTWAFFTTQSIRDTAYVLTKDGKAALMQGVNVSEIDAYRKPEILNHVRMFHTAFWEIDEFNYKRNIDKALYLAGTSGKQLYKTLDANGHFAKISTENLKQKLIVDSIQVNDQVKPYQGIFYGKLRVLRTDQKTESINELRAKFVLHNVSRTDKNPHGLLIENYHLDLKPIESKK</sequence>
<dbReference type="RefSeq" id="WP_073318054.1">
    <property type="nucleotide sequence ID" value="NZ_FQYP01000007.1"/>
</dbReference>
<evidence type="ECO:0008006" key="4">
    <source>
        <dbReference type="Google" id="ProtNLM"/>
    </source>
</evidence>